<accession>A0A833L1C6</accession>
<dbReference type="InterPro" id="IPR035069">
    <property type="entry name" value="TTHA1013/TTHA0281-like"/>
</dbReference>
<dbReference type="Gene3D" id="3.30.160.250">
    <property type="match status" value="1"/>
</dbReference>
<gene>
    <name evidence="1" type="ORF">FD145_648</name>
</gene>
<organism evidence="1 2">
    <name type="scientific">Candidatus Saganbacteria bacterium</name>
    <dbReference type="NCBI Taxonomy" id="2575572"/>
    <lineage>
        <taxon>Bacteria</taxon>
        <taxon>Bacillati</taxon>
        <taxon>Saganbacteria</taxon>
    </lineage>
</organism>
<evidence type="ECO:0000313" key="2">
    <source>
        <dbReference type="Proteomes" id="UP000488506"/>
    </source>
</evidence>
<sequence length="83" mass="9255">MTGKIGFKSIEGQLNFSAEVWKEDPMYVAKCKELKVVSQGETAAEAINNLEEAIALYLEDESIERLIVPLKFSFNLGKMGVSR</sequence>
<evidence type="ECO:0008006" key="3">
    <source>
        <dbReference type="Google" id="ProtNLM"/>
    </source>
</evidence>
<dbReference type="InterPro" id="IPR051404">
    <property type="entry name" value="TA_system_antitoxin"/>
</dbReference>
<name>A0A833L1C6_UNCSA</name>
<comment type="caution">
    <text evidence="1">The sequence shown here is derived from an EMBL/GenBank/DDBJ whole genome shotgun (WGS) entry which is preliminary data.</text>
</comment>
<protein>
    <recommendedName>
        <fullName evidence="3">Type II toxin-antitoxin system HicB family antitoxin</fullName>
    </recommendedName>
</protein>
<dbReference type="SUPFAM" id="SSF143100">
    <property type="entry name" value="TTHA1013/TTHA0281-like"/>
    <property type="match status" value="1"/>
</dbReference>
<evidence type="ECO:0000313" key="1">
    <source>
        <dbReference type="EMBL" id="KAF0134423.1"/>
    </source>
</evidence>
<dbReference type="PANTHER" id="PTHR34504">
    <property type="entry name" value="ANTITOXIN HICB"/>
    <property type="match status" value="1"/>
</dbReference>
<proteinExistence type="predicted"/>
<dbReference type="EMBL" id="WPAF01000008">
    <property type="protein sequence ID" value="KAF0134423.1"/>
    <property type="molecule type" value="Genomic_DNA"/>
</dbReference>
<reference evidence="1 2" key="1">
    <citation type="submission" date="2019-12" db="EMBL/GenBank/DDBJ databases">
        <authorList>
            <person name="Wolfe R."/>
            <person name="Danczak R."/>
            <person name="Wilkins M."/>
        </authorList>
    </citation>
    <scope>NUCLEOTIDE SEQUENCE [LARGE SCALE GENOMIC DNA]</scope>
    <source>
        <strain evidence="1">X2_MaxBin.013</strain>
    </source>
</reference>
<dbReference type="Proteomes" id="UP000488506">
    <property type="component" value="Unassembled WGS sequence"/>
</dbReference>
<dbReference type="AlphaFoldDB" id="A0A833L1C6"/>
<dbReference type="PANTHER" id="PTHR34504:SF2">
    <property type="entry name" value="UPF0150 PROTEIN SSL0259"/>
    <property type="match status" value="1"/>
</dbReference>